<dbReference type="EMBL" id="JACHDB010000001">
    <property type="protein sequence ID" value="MBB5430003.1"/>
    <property type="molecule type" value="Genomic_DNA"/>
</dbReference>
<proteinExistence type="predicted"/>
<organism evidence="2 3">
    <name type="scientific">Nocardiopsis composta</name>
    <dbReference type="NCBI Taxonomy" id="157465"/>
    <lineage>
        <taxon>Bacteria</taxon>
        <taxon>Bacillati</taxon>
        <taxon>Actinomycetota</taxon>
        <taxon>Actinomycetes</taxon>
        <taxon>Streptosporangiales</taxon>
        <taxon>Nocardiopsidaceae</taxon>
        <taxon>Nocardiopsis</taxon>
    </lineage>
</organism>
<keyword evidence="3" id="KW-1185">Reference proteome</keyword>
<dbReference type="CDD" id="cd06587">
    <property type="entry name" value="VOC"/>
    <property type="match status" value="1"/>
</dbReference>
<dbReference type="PANTHER" id="PTHR35908">
    <property type="entry name" value="HYPOTHETICAL FUSION PROTEIN"/>
    <property type="match status" value="1"/>
</dbReference>
<comment type="caution">
    <text evidence="2">The sequence shown here is derived from an EMBL/GenBank/DDBJ whole genome shotgun (WGS) entry which is preliminary data.</text>
</comment>
<reference evidence="2 3" key="1">
    <citation type="submission" date="2020-08" db="EMBL/GenBank/DDBJ databases">
        <title>Sequencing the genomes of 1000 actinobacteria strains.</title>
        <authorList>
            <person name="Klenk H.-P."/>
        </authorList>
    </citation>
    <scope>NUCLEOTIDE SEQUENCE [LARGE SCALE GENOMIC DNA]</scope>
    <source>
        <strain evidence="2 3">DSM 44551</strain>
    </source>
</reference>
<dbReference type="Proteomes" id="UP000572635">
    <property type="component" value="Unassembled WGS sequence"/>
</dbReference>
<sequence length="132" mass="14071">MPSVIRTITFDCADPHALASFWARVLDGGVHPDDAPGGDEALVVVPGGGPELLFLKVPEGKSVKNRVHLDLGPGERRRDAEVKRLIGLGATQVADFRREGGGGFVVLADPEGNEFCVEISDAEIAERVARED</sequence>
<dbReference type="Gene3D" id="3.10.180.10">
    <property type="entry name" value="2,3-Dihydroxybiphenyl 1,2-Dioxygenase, domain 1"/>
    <property type="match status" value="1"/>
</dbReference>
<dbReference type="PANTHER" id="PTHR35908:SF1">
    <property type="entry name" value="CONSERVED PROTEIN"/>
    <property type="match status" value="1"/>
</dbReference>
<accession>A0A7W8QGG2</accession>
<dbReference type="AlphaFoldDB" id="A0A7W8QGG2"/>
<dbReference type="SUPFAM" id="SSF54593">
    <property type="entry name" value="Glyoxalase/Bleomycin resistance protein/Dihydroxybiphenyl dioxygenase"/>
    <property type="match status" value="1"/>
</dbReference>
<evidence type="ECO:0000313" key="2">
    <source>
        <dbReference type="EMBL" id="MBB5430003.1"/>
    </source>
</evidence>
<dbReference type="InterPro" id="IPR041581">
    <property type="entry name" value="Glyoxalase_6"/>
</dbReference>
<dbReference type="Pfam" id="PF18029">
    <property type="entry name" value="Glyoxalase_6"/>
    <property type="match status" value="1"/>
</dbReference>
<gene>
    <name evidence="2" type="ORF">HDA36_000087</name>
</gene>
<evidence type="ECO:0000313" key="3">
    <source>
        <dbReference type="Proteomes" id="UP000572635"/>
    </source>
</evidence>
<feature type="domain" description="Glyoxalase-like" evidence="1">
    <location>
        <begin position="8"/>
        <end position="117"/>
    </location>
</feature>
<name>A0A7W8QGG2_9ACTN</name>
<protein>
    <recommendedName>
        <fullName evidence="1">Glyoxalase-like domain-containing protein</fullName>
    </recommendedName>
</protein>
<dbReference type="InterPro" id="IPR029068">
    <property type="entry name" value="Glyas_Bleomycin-R_OHBP_Dase"/>
</dbReference>
<evidence type="ECO:0000259" key="1">
    <source>
        <dbReference type="Pfam" id="PF18029"/>
    </source>
</evidence>
<dbReference type="RefSeq" id="WP_184387549.1">
    <property type="nucleotide sequence ID" value="NZ_BAAAJD010000177.1"/>
</dbReference>